<name>A0A366XCP2_9RHOB</name>
<proteinExistence type="inferred from homology"/>
<dbReference type="RefSeq" id="WP_113821920.1">
    <property type="nucleotide sequence ID" value="NZ_QOCE01000006.1"/>
</dbReference>
<dbReference type="InterPro" id="IPR006143">
    <property type="entry name" value="RND_pump_MFP"/>
</dbReference>
<dbReference type="Pfam" id="PF25876">
    <property type="entry name" value="HH_MFP_RND"/>
    <property type="match status" value="1"/>
</dbReference>
<dbReference type="NCBIfam" id="TIGR01730">
    <property type="entry name" value="RND_mfp"/>
    <property type="match status" value="1"/>
</dbReference>
<evidence type="ECO:0008006" key="8">
    <source>
        <dbReference type="Google" id="ProtNLM"/>
    </source>
</evidence>
<evidence type="ECO:0000256" key="3">
    <source>
        <dbReference type="SAM" id="SignalP"/>
    </source>
</evidence>
<dbReference type="GO" id="GO:0046677">
    <property type="term" value="P:response to antibiotic"/>
    <property type="evidence" value="ECO:0007669"/>
    <property type="project" value="TreeGrafter"/>
</dbReference>
<evidence type="ECO:0000256" key="1">
    <source>
        <dbReference type="ARBA" id="ARBA00009477"/>
    </source>
</evidence>
<dbReference type="Gene3D" id="2.40.30.170">
    <property type="match status" value="1"/>
</dbReference>
<evidence type="ECO:0000313" key="6">
    <source>
        <dbReference type="EMBL" id="RBW61113.1"/>
    </source>
</evidence>
<evidence type="ECO:0000259" key="5">
    <source>
        <dbReference type="Pfam" id="PF25944"/>
    </source>
</evidence>
<dbReference type="SUPFAM" id="SSF111369">
    <property type="entry name" value="HlyD-like secretion proteins"/>
    <property type="match status" value="1"/>
</dbReference>
<evidence type="ECO:0000256" key="2">
    <source>
        <dbReference type="SAM" id="Coils"/>
    </source>
</evidence>
<feature type="domain" description="Multidrug resistance protein MdtA-like alpha-helical hairpin" evidence="4">
    <location>
        <begin position="80"/>
        <end position="142"/>
    </location>
</feature>
<dbReference type="GO" id="GO:0005886">
    <property type="term" value="C:plasma membrane"/>
    <property type="evidence" value="ECO:0007669"/>
    <property type="project" value="TreeGrafter"/>
</dbReference>
<evidence type="ECO:0000313" key="7">
    <source>
        <dbReference type="Proteomes" id="UP000252706"/>
    </source>
</evidence>
<dbReference type="InterPro" id="IPR058626">
    <property type="entry name" value="MdtA-like_b-barrel"/>
</dbReference>
<feature type="chain" id="PRO_5016836418" description="RND efflux pump membrane fusion protein barrel-sandwich domain-containing protein" evidence="3">
    <location>
        <begin position="22"/>
        <end position="279"/>
    </location>
</feature>
<comment type="caution">
    <text evidence="6">The sequence shown here is derived from an EMBL/GenBank/DDBJ whole genome shotgun (WGS) entry which is preliminary data.</text>
</comment>
<dbReference type="Proteomes" id="UP000252706">
    <property type="component" value="Unassembled WGS sequence"/>
</dbReference>
<feature type="signal peptide" evidence="3">
    <location>
        <begin position="1"/>
        <end position="21"/>
    </location>
</feature>
<keyword evidence="3" id="KW-0732">Signal</keyword>
<dbReference type="AlphaFoldDB" id="A0A366XCP2"/>
<dbReference type="GO" id="GO:0022857">
    <property type="term" value="F:transmembrane transporter activity"/>
    <property type="evidence" value="ECO:0007669"/>
    <property type="project" value="InterPro"/>
</dbReference>
<dbReference type="PANTHER" id="PTHR30158:SF24">
    <property type="entry name" value="HLYD FAMILY SECRETION PROTEIN"/>
    <property type="match status" value="1"/>
</dbReference>
<dbReference type="PANTHER" id="PTHR30158">
    <property type="entry name" value="ACRA/E-RELATED COMPONENT OF DRUG EFFLUX TRANSPORTER"/>
    <property type="match status" value="1"/>
</dbReference>
<evidence type="ECO:0000259" key="4">
    <source>
        <dbReference type="Pfam" id="PF25876"/>
    </source>
</evidence>
<dbReference type="EMBL" id="QOCE01000006">
    <property type="protein sequence ID" value="RBW61113.1"/>
    <property type="molecule type" value="Genomic_DNA"/>
</dbReference>
<feature type="coiled-coil region" evidence="2">
    <location>
        <begin position="80"/>
        <end position="107"/>
    </location>
</feature>
<sequence>MLKVLTYFGVVAAFCCTAAFANENALGTAEFGGIVVPAREAEVTPIVSAWLKSITFEPGQIVTKGDVLFEFHTAPADYRLQLAQGQLSVAEAKLLQAEAELKRTETLKSKDVISESAVEIAEAARGIAAGNVEQAKATVGLAGLGVMQMTQKAPITGVISAPMVKENGWQDVTLSGGDGITMAIITQLDPIQVIGKVPYAVYANRQKLLKSDEAISEALVLSLVLPDGELYPHEGRLVSGGYKFDEVTQTLEVWGEFPNPDLFLRPGLKVTIRSRAANN</sequence>
<dbReference type="Pfam" id="PF25944">
    <property type="entry name" value="Beta-barrel_RND"/>
    <property type="match status" value="1"/>
</dbReference>
<dbReference type="Gene3D" id="2.40.50.100">
    <property type="match status" value="1"/>
</dbReference>
<keyword evidence="2" id="KW-0175">Coiled coil</keyword>
<comment type="similarity">
    <text evidence="1">Belongs to the membrane fusion protein (MFP) (TC 8.A.1) family.</text>
</comment>
<dbReference type="InterPro" id="IPR058624">
    <property type="entry name" value="MdtA-like_HH"/>
</dbReference>
<gene>
    <name evidence="6" type="ORF">DS909_02780</name>
</gene>
<accession>A0A366XCP2</accession>
<feature type="domain" description="Multidrug resistance protein MdtA-like beta-barrel" evidence="5">
    <location>
        <begin position="209"/>
        <end position="274"/>
    </location>
</feature>
<dbReference type="Gene3D" id="1.10.287.470">
    <property type="entry name" value="Helix hairpin bin"/>
    <property type="match status" value="1"/>
</dbReference>
<dbReference type="OrthoDB" id="7811737at2"/>
<organism evidence="6 7">
    <name type="scientific">Phaeobacter gallaeciensis</name>
    <dbReference type="NCBI Taxonomy" id="60890"/>
    <lineage>
        <taxon>Bacteria</taxon>
        <taxon>Pseudomonadati</taxon>
        <taxon>Pseudomonadota</taxon>
        <taxon>Alphaproteobacteria</taxon>
        <taxon>Rhodobacterales</taxon>
        <taxon>Roseobacteraceae</taxon>
        <taxon>Phaeobacter</taxon>
    </lineage>
</organism>
<reference evidence="6 7" key="1">
    <citation type="submission" date="2018-07" db="EMBL/GenBank/DDBJ databases">
        <title>Modular assembly of carbohydrate-degrading microbial communities in the ocean.</title>
        <authorList>
            <person name="Enke T.N."/>
            <person name="Datta M.S."/>
            <person name="Schwartzman J.A."/>
            <person name="Cermak N."/>
            <person name="Schmitz D.A."/>
            <person name="Barrere J."/>
            <person name="Cordero O.X."/>
        </authorList>
    </citation>
    <scope>NUCLEOTIDE SEQUENCE [LARGE SCALE GENOMIC DNA]</scope>
    <source>
        <strain evidence="6 7">C3M10</strain>
    </source>
</reference>
<protein>
    <recommendedName>
        <fullName evidence="8">RND efflux pump membrane fusion protein barrel-sandwich domain-containing protein</fullName>
    </recommendedName>
</protein>